<dbReference type="Proteomes" id="UP001054945">
    <property type="component" value="Unassembled WGS sequence"/>
</dbReference>
<evidence type="ECO:0000313" key="3">
    <source>
        <dbReference type="Proteomes" id="UP001054945"/>
    </source>
</evidence>
<proteinExistence type="predicted"/>
<feature type="region of interest" description="Disordered" evidence="1">
    <location>
        <begin position="1"/>
        <end position="32"/>
    </location>
</feature>
<evidence type="ECO:0000313" key="2">
    <source>
        <dbReference type="EMBL" id="GIY99790.1"/>
    </source>
</evidence>
<gene>
    <name evidence="2" type="ORF">CEXT_157241</name>
</gene>
<feature type="compositionally biased region" description="Basic and acidic residues" evidence="1">
    <location>
        <begin position="1"/>
        <end position="29"/>
    </location>
</feature>
<organism evidence="2 3">
    <name type="scientific">Caerostris extrusa</name>
    <name type="common">Bark spider</name>
    <name type="synonym">Caerostris bankana</name>
    <dbReference type="NCBI Taxonomy" id="172846"/>
    <lineage>
        <taxon>Eukaryota</taxon>
        <taxon>Metazoa</taxon>
        <taxon>Ecdysozoa</taxon>
        <taxon>Arthropoda</taxon>
        <taxon>Chelicerata</taxon>
        <taxon>Arachnida</taxon>
        <taxon>Araneae</taxon>
        <taxon>Araneomorphae</taxon>
        <taxon>Entelegynae</taxon>
        <taxon>Araneoidea</taxon>
        <taxon>Araneidae</taxon>
        <taxon>Caerostris</taxon>
    </lineage>
</organism>
<evidence type="ECO:0000256" key="1">
    <source>
        <dbReference type="SAM" id="MobiDB-lite"/>
    </source>
</evidence>
<reference evidence="2 3" key="1">
    <citation type="submission" date="2021-06" db="EMBL/GenBank/DDBJ databases">
        <title>Caerostris extrusa draft genome.</title>
        <authorList>
            <person name="Kono N."/>
            <person name="Arakawa K."/>
        </authorList>
    </citation>
    <scope>NUCLEOTIDE SEQUENCE [LARGE SCALE GENOMIC DNA]</scope>
</reference>
<dbReference type="AlphaFoldDB" id="A0AAV4XXA6"/>
<keyword evidence="3" id="KW-1185">Reference proteome</keyword>
<protein>
    <submittedName>
        <fullName evidence="2">Uncharacterized protein</fullName>
    </submittedName>
</protein>
<name>A0AAV4XXA6_CAEEX</name>
<sequence>MGEEKKWKRLGDGEKRFDGEREGKVEGGTKKRAGRRLGEGWVGAAPRLVRGGGDEKILTGGLLLRVLFYCRGRARRIDEKSRRCRKERRHFSNFSLPGVFPPRSGSSFSLSLSRCSFKVNNPCALSLECEKAVADGTDVIERRIPGLQSLNSTPAFRELLYGRNELRLTPHAKLAELS</sequence>
<comment type="caution">
    <text evidence="2">The sequence shown here is derived from an EMBL/GenBank/DDBJ whole genome shotgun (WGS) entry which is preliminary data.</text>
</comment>
<accession>A0AAV4XXA6</accession>
<dbReference type="EMBL" id="BPLR01018459">
    <property type="protein sequence ID" value="GIY99790.1"/>
    <property type="molecule type" value="Genomic_DNA"/>
</dbReference>